<keyword evidence="3" id="KW-1185">Reference proteome</keyword>
<evidence type="ECO:0000313" key="2">
    <source>
        <dbReference type="EMBL" id="MFD2661896.1"/>
    </source>
</evidence>
<sequence>MAGKQQGNSAEQKRQAKQNESARSSARESQGGYDKKLDGPNIPSI</sequence>
<gene>
    <name evidence="2" type="ORF">ACFSW5_16700</name>
</gene>
<protein>
    <recommendedName>
        <fullName evidence="4">Small EDRK-rich factor-like N-terminal domain-containing protein</fullName>
    </recommendedName>
</protein>
<comment type="caution">
    <text evidence="2">The sequence shown here is derived from an EMBL/GenBank/DDBJ whole genome shotgun (WGS) entry which is preliminary data.</text>
</comment>
<reference evidence="3" key="1">
    <citation type="journal article" date="2019" name="Int. J. Syst. Evol. Microbiol.">
        <title>The Global Catalogue of Microorganisms (GCM) 10K type strain sequencing project: providing services to taxonomists for standard genome sequencing and annotation.</title>
        <authorList>
            <consortium name="The Broad Institute Genomics Platform"/>
            <consortium name="The Broad Institute Genome Sequencing Center for Infectious Disease"/>
            <person name="Wu L."/>
            <person name="Ma J."/>
        </authorList>
    </citation>
    <scope>NUCLEOTIDE SEQUENCE [LARGE SCALE GENOMIC DNA]</scope>
    <source>
        <strain evidence="3">TISTR 1827</strain>
    </source>
</reference>
<accession>A0ABW5QZG8</accession>
<proteinExistence type="predicted"/>
<evidence type="ECO:0000256" key="1">
    <source>
        <dbReference type="SAM" id="MobiDB-lite"/>
    </source>
</evidence>
<dbReference type="Proteomes" id="UP001597493">
    <property type="component" value="Unassembled WGS sequence"/>
</dbReference>
<dbReference type="RefSeq" id="WP_379275406.1">
    <property type="nucleotide sequence ID" value="NZ_JBHUGT010000033.1"/>
</dbReference>
<evidence type="ECO:0000313" key="3">
    <source>
        <dbReference type="Proteomes" id="UP001597493"/>
    </source>
</evidence>
<feature type="compositionally biased region" description="Polar residues" evidence="1">
    <location>
        <begin position="18"/>
        <end position="28"/>
    </location>
</feature>
<evidence type="ECO:0008006" key="4">
    <source>
        <dbReference type="Google" id="ProtNLM"/>
    </source>
</evidence>
<feature type="compositionally biased region" description="Polar residues" evidence="1">
    <location>
        <begin position="1"/>
        <end position="10"/>
    </location>
</feature>
<feature type="region of interest" description="Disordered" evidence="1">
    <location>
        <begin position="1"/>
        <end position="45"/>
    </location>
</feature>
<name>A0ABW5QZG8_9BACL</name>
<dbReference type="EMBL" id="JBHUMY010000019">
    <property type="protein sequence ID" value="MFD2661896.1"/>
    <property type="molecule type" value="Genomic_DNA"/>
</dbReference>
<organism evidence="2 3">
    <name type="scientific">Paenibacillus thailandensis</name>
    <dbReference type="NCBI Taxonomy" id="393250"/>
    <lineage>
        <taxon>Bacteria</taxon>
        <taxon>Bacillati</taxon>
        <taxon>Bacillota</taxon>
        <taxon>Bacilli</taxon>
        <taxon>Bacillales</taxon>
        <taxon>Paenibacillaceae</taxon>
        <taxon>Paenibacillus</taxon>
    </lineage>
</organism>